<name>A0AAD5N071_PARTN</name>
<organism evidence="1 2">
    <name type="scientific">Parelaphostrongylus tenuis</name>
    <name type="common">Meningeal worm</name>
    <dbReference type="NCBI Taxonomy" id="148309"/>
    <lineage>
        <taxon>Eukaryota</taxon>
        <taxon>Metazoa</taxon>
        <taxon>Ecdysozoa</taxon>
        <taxon>Nematoda</taxon>
        <taxon>Chromadorea</taxon>
        <taxon>Rhabditida</taxon>
        <taxon>Rhabditina</taxon>
        <taxon>Rhabditomorpha</taxon>
        <taxon>Strongyloidea</taxon>
        <taxon>Metastrongylidae</taxon>
        <taxon>Parelaphostrongylus</taxon>
    </lineage>
</organism>
<sequence>METQKNGNSGDMTFPMASNMSLLTYDCELEKIAFNISKMCLNVTDPNFDHVGSSVAIFHPGNPEFFERSRDQTAYSLVFAVDDFLRSWWPLVNLTPTCSDSRKNPVPSGDGALLEIK</sequence>
<dbReference type="EMBL" id="JAHQIW010003380">
    <property type="protein sequence ID" value="KAJ1358447.1"/>
    <property type="molecule type" value="Genomic_DNA"/>
</dbReference>
<gene>
    <name evidence="1" type="ORF">KIN20_016874</name>
</gene>
<comment type="caution">
    <text evidence="1">The sequence shown here is derived from an EMBL/GenBank/DDBJ whole genome shotgun (WGS) entry which is preliminary data.</text>
</comment>
<keyword evidence="2" id="KW-1185">Reference proteome</keyword>
<dbReference type="SUPFAM" id="SSF55797">
    <property type="entry name" value="PR-1-like"/>
    <property type="match status" value="1"/>
</dbReference>
<dbReference type="InterPro" id="IPR035940">
    <property type="entry name" value="CAP_sf"/>
</dbReference>
<protein>
    <submittedName>
        <fullName evidence="1">Uncharacterized protein</fullName>
    </submittedName>
</protein>
<reference evidence="1" key="1">
    <citation type="submission" date="2021-06" db="EMBL/GenBank/DDBJ databases">
        <title>Parelaphostrongylus tenuis whole genome reference sequence.</title>
        <authorList>
            <person name="Garwood T.J."/>
            <person name="Larsen P.A."/>
            <person name="Fountain-Jones N.M."/>
            <person name="Garbe J.R."/>
            <person name="Macchietto M.G."/>
            <person name="Kania S.A."/>
            <person name="Gerhold R.W."/>
            <person name="Richards J.E."/>
            <person name="Wolf T.M."/>
        </authorList>
    </citation>
    <scope>NUCLEOTIDE SEQUENCE</scope>
    <source>
        <strain evidence="1">MNPRO001-30</strain>
        <tissue evidence="1">Meninges</tissue>
    </source>
</reference>
<dbReference type="AlphaFoldDB" id="A0AAD5N071"/>
<dbReference type="Proteomes" id="UP001196413">
    <property type="component" value="Unassembled WGS sequence"/>
</dbReference>
<proteinExistence type="predicted"/>
<accession>A0AAD5N071</accession>
<evidence type="ECO:0000313" key="1">
    <source>
        <dbReference type="EMBL" id="KAJ1358447.1"/>
    </source>
</evidence>
<evidence type="ECO:0000313" key="2">
    <source>
        <dbReference type="Proteomes" id="UP001196413"/>
    </source>
</evidence>
<dbReference type="Gene3D" id="3.40.33.10">
    <property type="entry name" value="CAP"/>
    <property type="match status" value="1"/>
</dbReference>